<dbReference type="Gene3D" id="1.20.120.1510">
    <property type="match status" value="1"/>
</dbReference>
<keyword evidence="3 7" id="KW-0547">Nucleotide-binding</keyword>
<dbReference type="PANTHER" id="PTHR30621:SF0">
    <property type="entry name" value="BIFUNCTIONAL GLUTAMINE SYNTHETASE ADENYLYLTRANSFERASE_ADENYLYL-REMOVING ENZYME"/>
    <property type="match status" value="1"/>
</dbReference>
<dbReference type="Proteomes" id="UP000006735">
    <property type="component" value="Chromosome"/>
</dbReference>
<comment type="catalytic activity">
    <reaction evidence="7">
        <text>[glutamine synthetase]-L-tyrosine + ATP = [glutamine synthetase]-O(4)-(5'-adenylyl)-L-tyrosine + diphosphate</text>
        <dbReference type="Rhea" id="RHEA:18589"/>
        <dbReference type="Rhea" id="RHEA-COMP:10660"/>
        <dbReference type="Rhea" id="RHEA-COMP:10661"/>
        <dbReference type="ChEBI" id="CHEBI:30616"/>
        <dbReference type="ChEBI" id="CHEBI:33019"/>
        <dbReference type="ChEBI" id="CHEBI:46858"/>
        <dbReference type="ChEBI" id="CHEBI:83624"/>
        <dbReference type="EC" id="2.7.7.42"/>
    </reaction>
</comment>
<dbReference type="PANTHER" id="PTHR30621">
    <property type="entry name" value="GLUTAMINE SYNTHETASE ADENYLYLTRANSFERASE"/>
    <property type="match status" value="1"/>
</dbReference>
<dbReference type="InterPro" id="IPR023057">
    <property type="entry name" value="GlnE"/>
</dbReference>
<dbReference type="SUPFAM" id="SSF81593">
    <property type="entry name" value="Nucleotidyltransferase substrate binding subunit/domain"/>
    <property type="match status" value="2"/>
</dbReference>
<dbReference type="HAMAP" id="MF_00802">
    <property type="entry name" value="GlnE"/>
    <property type="match status" value="1"/>
</dbReference>
<evidence type="ECO:0000256" key="3">
    <source>
        <dbReference type="ARBA" id="ARBA00022741"/>
    </source>
</evidence>
<dbReference type="Pfam" id="PF08335">
    <property type="entry name" value="GlnD_UR_UTase"/>
    <property type="match status" value="2"/>
</dbReference>
<dbReference type="HOGENOM" id="CLU_006233_1_0_6"/>
<feature type="region of interest" description="Adenylyl removase" evidence="7">
    <location>
        <begin position="1"/>
        <end position="497"/>
    </location>
</feature>
<dbReference type="InterPro" id="IPR043519">
    <property type="entry name" value="NT_sf"/>
</dbReference>
<dbReference type="GO" id="GO:0000820">
    <property type="term" value="P:regulation of glutamine family amino acid metabolic process"/>
    <property type="evidence" value="ECO:0007669"/>
    <property type="project" value="UniProtKB-UniRule"/>
</dbReference>
<keyword evidence="11" id="KW-1185">Reference proteome</keyword>
<evidence type="ECO:0000313" key="10">
    <source>
        <dbReference type="EMBL" id="AAW77528.1"/>
    </source>
</evidence>
<feature type="domain" description="Glutamate-ammonia ligase adenylyltransferase repeated" evidence="8">
    <location>
        <begin position="605"/>
        <end position="847"/>
    </location>
</feature>
<dbReference type="GO" id="GO:0047388">
    <property type="term" value="F:[glutamine synthetase]-adenylyl-L-tyrosine phosphorylase activity"/>
    <property type="evidence" value="ECO:0007669"/>
    <property type="project" value="UniProtKB-EC"/>
</dbReference>
<keyword evidence="1 7" id="KW-0808">Transferase</keyword>
<dbReference type="Pfam" id="PF03710">
    <property type="entry name" value="GlnE"/>
    <property type="match status" value="2"/>
</dbReference>
<dbReference type="GO" id="GO:0000287">
    <property type="term" value="F:magnesium ion binding"/>
    <property type="evidence" value="ECO:0007669"/>
    <property type="project" value="UniProtKB-UniRule"/>
</dbReference>
<dbReference type="EC" id="2.7.7.89" evidence="7"/>
<keyword evidence="5 7" id="KW-0460">Magnesium</keyword>
<dbReference type="NCBIfam" id="NF008292">
    <property type="entry name" value="PRK11072.1"/>
    <property type="match status" value="1"/>
</dbReference>
<dbReference type="Gene3D" id="3.30.460.10">
    <property type="entry name" value="Beta Polymerase, domain 2"/>
    <property type="match status" value="2"/>
</dbReference>
<dbReference type="Gene3D" id="1.20.120.330">
    <property type="entry name" value="Nucleotidyltransferases domain 2"/>
    <property type="match status" value="2"/>
</dbReference>
<feature type="domain" description="Glutamate-ammonia ligase adenylyltransferase repeated" evidence="8">
    <location>
        <begin position="100"/>
        <end position="333"/>
    </location>
</feature>
<dbReference type="GO" id="GO:0008882">
    <property type="term" value="F:[glutamate-ammonia-ligase] adenylyltransferase activity"/>
    <property type="evidence" value="ECO:0007669"/>
    <property type="project" value="UniProtKB-UniRule"/>
</dbReference>
<dbReference type="AlphaFoldDB" id="Q5GUU5"/>
<feature type="domain" description="PII-uridylyltransferase/Glutamine-synthetase adenylyltransferase" evidence="9">
    <location>
        <begin position="869"/>
        <end position="952"/>
    </location>
</feature>
<dbReference type="KEGG" id="xoo:XOO4274"/>
<feature type="region of interest" description="Adenylyl transferase" evidence="7">
    <location>
        <begin position="507"/>
        <end position="1000"/>
    </location>
</feature>
<organism evidence="10 11">
    <name type="scientific">Xanthomonas oryzae pv. oryzae (strain KACC10331 / KXO85)</name>
    <dbReference type="NCBI Taxonomy" id="291331"/>
    <lineage>
        <taxon>Bacteria</taxon>
        <taxon>Pseudomonadati</taxon>
        <taxon>Pseudomonadota</taxon>
        <taxon>Gammaproteobacteria</taxon>
        <taxon>Lysobacterales</taxon>
        <taxon>Lysobacteraceae</taxon>
        <taxon>Xanthomonas</taxon>
    </lineage>
</organism>
<dbReference type="InterPro" id="IPR013546">
    <property type="entry name" value="PII_UdlTrfase/GS_AdlTrfase"/>
</dbReference>
<keyword evidence="2 7" id="KW-0548">Nucleotidyltransferase</keyword>
<evidence type="ECO:0000256" key="7">
    <source>
        <dbReference type="HAMAP-Rule" id="MF_00802"/>
    </source>
</evidence>
<dbReference type="FunFam" id="1.20.120.330:FF:000005">
    <property type="entry name" value="Bifunctional glutamine synthetase adenylyltransferase/adenylyl-removing enzyme"/>
    <property type="match status" value="1"/>
</dbReference>
<dbReference type="EC" id="2.7.7.42" evidence="7"/>
<sequence>MWWTTWRSLVRKPQCSMGVVRLASARCSKRRNAARSVACVLPRLRMHAPLACQGCQNPTMSIPTASLSPALAALIERAVARVRQSLPAWQVWPGGDFDRQLAQVALASDFALDTLARQPALLQHLAHPDPPPLPLPQLDPAQPQLWPAQLRRYRSAESTRLVWRDVLGLDSVEATLAGATRLAEHCMQCGLQALEQQFATRHGKVIADDGSVQRLVVFGLGKLGGGELNFSSDVDLVYAYPQGGQSDGARSLAAEEYFARLGQQLARLLDEATAEGFSHRVDLRLRPFGTAGRVALSFAGMDQYFQREGRDWERYAWLKARAVAGAIDAGEAWLETLRPFVYRRYLDFTALDGLREMKAAITAEVARHDCLDDIKRGPGGIREIEFLAQSLQLIRGGREPSLRERRLLPALRALVTAGQIDQENGQALTTAYRFLRRLENRLQMLRDAQTHALPQAPLDRERIALGLGYAEWATLLDALAPQRARVTAEFAELLAPRVRATAPDTLADYWRALPAGDAAPLAGMGLSDPGGAHQALADFAHSSGVRGLSDSARARLDRVMPALLHAATRASQPDAAVPRMLGLLQATLRRTSYLSLLDEQPSALARLVDVLSRSALLAERLAAYPLLLDELLDTRISGPLPDRAALHAACADIVHIDDTEAALRELNERRLARSFRIALATLDGRQQAVESTRQLAWLAEAVVQTVLHLARIEMVAAHGYVSGGSFAIIGYGSLGGMELGFGSDLDLVFLYDHPPEVDASDGKRPLEAGRWFARLAQKVMALLAAETGAGRLYDIDVRLRPDGGKAALVSSLASYREYQRERAWTWEHQALVRARAVAGDAVLCDAFAQVRRYTLMRVRDTAQLHEDVRKMRARMRTELDRSDAGRLDLKQGAGGLVDLEFVLQAGVLGLAAQQPQLLDVCDTPALIDALVQVHWLPDDSAASLHQAHATLVDAGLSCTLDRRPRLIAPTPAIQQARGTIFNAARVQRLTFPLGKDEAAL</sequence>
<comment type="cofactor">
    <cofactor evidence="7">
        <name>Mg(2+)</name>
        <dbReference type="ChEBI" id="CHEBI:18420"/>
    </cofactor>
</comment>
<dbReference type="STRING" id="291331.XOO4274"/>
<evidence type="ECO:0000256" key="4">
    <source>
        <dbReference type="ARBA" id="ARBA00022840"/>
    </source>
</evidence>
<dbReference type="GO" id="GO:0005524">
    <property type="term" value="F:ATP binding"/>
    <property type="evidence" value="ECO:0007669"/>
    <property type="project" value="UniProtKB-UniRule"/>
</dbReference>
<accession>Q5GUU5</accession>
<comment type="catalytic activity">
    <reaction evidence="7">
        <text>[glutamine synthetase]-O(4)-(5'-adenylyl)-L-tyrosine + phosphate = [glutamine synthetase]-L-tyrosine + ADP</text>
        <dbReference type="Rhea" id="RHEA:43716"/>
        <dbReference type="Rhea" id="RHEA-COMP:10660"/>
        <dbReference type="Rhea" id="RHEA-COMP:10661"/>
        <dbReference type="ChEBI" id="CHEBI:43474"/>
        <dbReference type="ChEBI" id="CHEBI:46858"/>
        <dbReference type="ChEBI" id="CHEBI:83624"/>
        <dbReference type="ChEBI" id="CHEBI:456216"/>
        <dbReference type="EC" id="2.7.7.89"/>
    </reaction>
</comment>
<reference evidence="10 11" key="1">
    <citation type="journal article" date="2005" name="Nucleic Acids Res.">
        <title>The genome sequence of Xanthomonas oryzae pathovar oryzae KACC10331, the bacterial blight pathogen of rice.</title>
        <authorList>
            <person name="Lee B.M."/>
            <person name="Park Y.J."/>
            <person name="Park D.S."/>
            <person name="Kang H.W."/>
            <person name="Kim J.G."/>
            <person name="Song E.S."/>
            <person name="Park I.C."/>
            <person name="Yoon U.H."/>
            <person name="Hahn J.H."/>
            <person name="Koo B.S."/>
            <person name="Lee G.B."/>
            <person name="Kim H."/>
            <person name="Park H.S."/>
            <person name="Yoon K.O."/>
            <person name="Kim J.H."/>
            <person name="Jung C.H."/>
            <person name="Koh N.H."/>
            <person name="Seo J.S."/>
            <person name="Go S.J."/>
        </authorList>
    </citation>
    <scope>NUCLEOTIDE SEQUENCE [LARGE SCALE GENOMIC DNA]</scope>
    <source>
        <strain evidence="11">KACC10331 / KXO85</strain>
    </source>
</reference>
<keyword evidence="4 7" id="KW-0067">ATP-binding</keyword>
<dbReference type="FunFam" id="3.30.460.10:FF:000009">
    <property type="entry name" value="Bifunctional glutamine synthetase adenylyltransferase/adenylyl-removing enzyme"/>
    <property type="match status" value="1"/>
</dbReference>
<evidence type="ECO:0000256" key="6">
    <source>
        <dbReference type="ARBA" id="ARBA00023268"/>
    </source>
</evidence>
<dbReference type="CDD" id="cd05401">
    <property type="entry name" value="NT_GlnE_GlnD_like"/>
    <property type="match status" value="2"/>
</dbReference>
<evidence type="ECO:0000313" key="11">
    <source>
        <dbReference type="Proteomes" id="UP000006735"/>
    </source>
</evidence>
<name>Q5GUU5_XANOR</name>
<proteinExistence type="inferred from homology"/>
<evidence type="ECO:0000256" key="5">
    <source>
        <dbReference type="ARBA" id="ARBA00022842"/>
    </source>
</evidence>
<evidence type="ECO:0000259" key="8">
    <source>
        <dbReference type="Pfam" id="PF03710"/>
    </source>
</evidence>
<comment type="similarity">
    <text evidence="7">Belongs to the GlnE family.</text>
</comment>
<evidence type="ECO:0000256" key="2">
    <source>
        <dbReference type="ARBA" id="ARBA00022695"/>
    </source>
</evidence>
<dbReference type="SUPFAM" id="SSF81301">
    <property type="entry name" value="Nucleotidyltransferase"/>
    <property type="match status" value="2"/>
</dbReference>
<keyword evidence="6 7" id="KW-0511">Multifunctional enzyme</keyword>
<comment type="function">
    <text evidence="7">Involved in the regulation of glutamine synthetase GlnA, a key enzyme in the process to assimilate ammonia. When cellular nitrogen levels are high, the C-terminal adenylyl transferase (AT) inactivates GlnA by covalent transfer of an adenylyl group from ATP to specific tyrosine residue of GlnA, thus reducing its activity. Conversely, when nitrogen levels are low, the N-terminal adenylyl removase (AR) activates GlnA by removing the adenylyl group by phosphorolysis, increasing its activity. The regulatory region of GlnE binds the signal transduction protein PII (GlnB) which indicates the nitrogen status of the cell.</text>
</comment>
<dbReference type="GO" id="GO:0005829">
    <property type="term" value="C:cytosol"/>
    <property type="evidence" value="ECO:0007669"/>
    <property type="project" value="TreeGrafter"/>
</dbReference>
<gene>
    <name evidence="7 10" type="primary">glnE</name>
    <name evidence="10" type="ordered locus">XOO4274</name>
</gene>
<evidence type="ECO:0000256" key="1">
    <source>
        <dbReference type="ARBA" id="ARBA00022679"/>
    </source>
</evidence>
<dbReference type="InterPro" id="IPR005190">
    <property type="entry name" value="GlnE_rpt_dom"/>
</dbReference>
<protein>
    <recommendedName>
        <fullName evidence="7">Bifunctional glutamine synthetase adenylyltransferase/adenylyl-removing enzyme</fullName>
    </recommendedName>
    <alternativeName>
        <fullName evidence="7">ATP:glutamine synthetase adenylyltransferase</fullName>
    </alternativeName>
    <alternativeName>
        <fullName evidence="7">ATase</fullName>
    </alternativeName>
    <domain>
        <recommendedName>
            <fullName evidence="7">Glutamine synthetase adenylyl-L-tyrosine phosphorylase</fullName>
            <ecNumber evidence="7">2.7.7.89</ecNumber>
        </recommendedName>
        <alternativeName>
            <fullName evidence="7">Adenylyl removase</fullName>
            <shortName evidence="7">AR</shortName>
            <shortName evidence="7">AT-N</shortName>
        </alternativeName>
    </domain>
    <domain>
        <recommendedName>
            <fullName evidence="7">Glutamine synthetase adenylyl transferase</fullName>
            <ecNumber evidence="7">2.7.7.42</ecNumber>
        </recommendedName>
        <alternativeName>
            <fullName evidence="7">Adenylyl transferase</fullName>
            <shortName evidence="7">AT</shortName>
            <shortName evidence="7">AT-C</shortName>
        </alternativeName>
    </domain>
</protein>
<dbReference type="EMBL" id="AE013598">
    <property type="protein sequence ID" value="AAW77528.1"/>
    <property type="molecule type" value="Genomic_DNA"/>
</dbReference>
<feature type="domain" description="PII-uridylyltransferase/Glutamine-synthetase adenylyltransferase" evidence="9">
    <location>
        <begin position="355"/>
        <end position="493"/>
    </location>
</feature>
<evidence type="ECO:0000259" key="9">
    <source>
        <dbReference type="Pfam" id="PF08335"/>
    </source>
</evidence>